<proteinExistence type="predicted"/>
<name>A0A510I441_9VIBR</name>
<organism evidence="2 3">
    <name type="scientific">Vibrio rotiferianus</name>
    <dbReference type="NCBI Taxonomy" id="190895"/>
    <lineage>
        <taxon>Bacteria</taxon>
        <taxon>Pseudomonadati</taxon>
        <taxon>Pseudomonadota</taxon>
        <taxon>Gammaproteobacteria</taxon>
        <taxon>Vibrionales</taxon>
        <taxon>Vibrionaceae</taxon>
        <taxon>Vibrio</taxon>
    </lineage>
</organism>
<accession>A0A510I441</accession>
<feature type="coiled-coil region" evidence="1">
    <location>
        <begin position="102"/>
        <end position="195"/>
    </location>
</feature>
<protein>
    <submittedName>
        <fullName evidence="2">Uncharacterized protein</fullName>
    </submittedName>
</protein>
<dbReference type="EMBL" id="AP019798">
    <property type="protein sequence ID" value="BBL88454.1"/>
    <property type="molecule type" value="Genomic_DNA"/>
</dbReference>
<keyword evidence="1" id="KW-0175">Coiled coil</keyword>
<evidence type="ECO:0000313" key="2">
    <source>
        <dbReference type="EMBL" id="BBL88454.1"/>
    </source>
</evidence>
<evidence type="ECO:0000313" key="3">
    <source>
        <dbReference type="Proteomes" id="UP000315115"/>
    </source>
</evidence>
<dbReference type="Proteomes" id="UP000315115">
    <property type="component" value="Chromosome 1"/>
</dbReference>
<dbReference type="AlphaFoldDB" id="A0A510I441"/>
<sequence length="214" mass="22859">MFKKIGVIVLSTVCLFTQIGCVTTGNGSSVQGENVVSSDTEQQIMKEATVAGTVGGVAVSALLIKTFGDDWPLPVQLAVGIGGTIAAQKIAQYMAMDQIATLNNVTLENDQKEALLAEARKVNTEYAQLNADLKASIAANKNSKEVLEADLAKAKANKENVELVLKDRKLMLDMLVKGSEQYKEYKKEVVKLEKEDAALASVITELNDLGIAGV</sequence>
<dbReference type="RefSeq" id="WP_143692311.1">
    <property type="nucleotide sequence ID" value="NZ_AP019798.1"/>
</dbReference>
<evidence type="ECO:0000256" key="1">
    <source>
        <dbReference type="SAM" id="Coils"/>
    </source>
</evidence>
<gene>
    <name evidence="2" type="ORF">VroAM7_11070</name>
</gene>
<reference evidence="3" key="1">
    <citation type="submission" date="2019-07" db="EMBL/GenBank/DDBJ databases">
        <title>Complete Genome Sequences of Vibrion rotiferianus strain AM7.</title>
        <authorList>
            <person name="Miyazaki K."/>
            <person name="Wiseschart A."/>
            <person name="Pootanakit K."/>
            <person name="Ishimori K."/>
            <person name="Kitahara K."/>
        </authorList>
    </citation>
    <scope>NUCLEOTIDE SEQUENCE [LARGE SCALE GENOMIC DNA]</scope>
    <source>
        <strain evidence="3">AM7</strain>
    </source>
</reference>